<dbReference type="AlphaFoldDB" id="A0A3N9TI92"/>
<dbReference type="EMBL" id="RJVQ01000003">
    <property type="protein sequence ID" value="RQW63624.1"/>
    <property type="molecule type" value="Genomic_DNA"/>
</dbReference>
<evidence type="ECO:0000313" key="2">
    <source>
        <dbReference type="Proteomes" id="UP000281112"/>
    </source>
</evidence>
<gene>
    <name evidence="1" type="ORF">EES38_10280</name>
</gene>
<dbReference type="RefSeq" id="WP_124937087.1">
    <property type="nucleotide sequence ID" value="NZ_RJVQ01000003.1"/>
</dbReference>
<name>A0A3N9TI92_9VIBR</name>
<dbReference type="Proteomes" id="UP000281112">
    <property type="component" value="Unassembled WGS sequence"/>
</dbReference>
<organism evidence="1 2">
    <name type="scientific">Vibrio viridaestus</name>
    <dbReference type="NCBI Taxonomy" id="2487322"/>
    <lineage>
        <taxon>Bacteria</taxon>
        <taxon>Pseudomonadati</taxon>
        <taxon>Pseudomonadota</taxon>
        <taxon>Gammaproteobacteria</taxon>
        <taxon>Vibrionales</taxon>
        <taxon>Vibrionaceae</taxon>
        <taxon>Vibrio</taxon>
    </lineage>
</organism>
<dbReference type="OrthoDB" id="5852187at2"/>
<reference evidence="1 2" key="1">
    <citation type="submission" date="2018-11" db="EMBL/GenBank/DDBJ databases">
        <title>Vibrio LJC006 sp. nov., isolated from seawater during the bloom of the enteromorpha.</title>
        <authorList>
            <person name="Liang J."/>
        </authorList>
    </citation>
    <scope>NUCLEOTIDE SEQUENCE [LARGE SCALE GENOMIC DNA]</scope>
    <source>
        <strain evidence="1 2">LJC006</strain>
    </source>
</reference>
<accession>A0A3N9TI92</accession>
<protein>
    <submittedName>
        <fullName evidence="1">Rhs family protein</fullName>
    </submittedName>
</protein>
<comment type="caution">
    <text evidence="1">The sequence shown here is derived from an EMBL/GenBank/DDBJ whole genome shotgun (WGS) entry which is preliminary data.</text>
</comment>
<proteinExistence type="predicted"/>
<evidence type="ECO:0000313" key="1">
    <source>
        <dbReference type="EMBL" id="RQW63624.1"/>
    </source>
</evidence>
<sequence length="344" mass="38690">MSNPFANTDIELMYKNIKADFDQSITQYKKECENFWYGWALEMEQKVVVNGSEKSADADDSTIQAELITCPYDGKLKIVHCFEAEVYVPIPNTPFKIQPVKKRNSTSSGYSYYMGYNAYSNVSYVNDGDPIEGTIGKDGMADVQLDADRYRGKLLRITFYPEVTKSDIDTLLQSYDETLTDLGGWLDEKWSTQKTEWQKFVKEDFDLTDVLEDFYDGLIQTIIATWDDISHLFKLLSHPEKLAKQLAKYINNPELVAEKLKSAKEEAAKMLTLLKDEARLFVLVKAVYCRIRMLTPAQIVTTIANNLSAILVEVVISFVIPGGAALKAANAIQDVASATAAIEA</sequence>
<keyword evidence="2" id="KW-1185">Reference proteome</keyword>